<name>A0A927W4J3_9CLOT</name>
<comment type="caution">
    <text evidence="2">The sequence shown here is derived from an EMBL/GenBank/DDBJ whole genome shotgun (WGS) entry which is preliminary data.</text>
</comment>
<accession>A0A927W4J3</accession>
<dbReference type="AlphaFoldDB" id="A0A927W4J3"/>
<organism evidence="2 3">
    <name type="scientific">Clostridium sulfidigenes</name>
    <dbReference type="NCBI Taxonomy" id="318464"/>
    <lineage>
        <taxon>Bacteria</taxon>
        <taxon>Bacillati</taxon>
        <taxon>Bacillota</taxon>
        <taxon>Clostridia</taxon>
        <taxon>Eubacteriales</taxon>
        <taxon>Clostridiaceae</taxon>
        <taxon>Clostridium</taxon>
    </lineage>
</organism>
<feature type="coiled-coil region" evidence="1">
    <location>
        <begin position="243"/>
        <end position="277"/>
    </location>
</feature>
<dbReference type="Proteomes" id="UP000768462">
    <property type="component" value="Unassembled WGS sequence"/>
</dbReference>
<proteinExistence type="predicted"/>
<gene>
    <name evidence="2" type="ORF">E7215_09530</name>
</gene>
<sequence length="359" mass="41600">MNQKSLIEELTKINNNLEYISDLSNNAENLKGITNNLIEILSSIDSTFNENQIALKTDKFTEECIRFYNDIHHKVEGLENIYDRYYNLNVTLKDSLKSSIVNEQVSLKTVEEISKHIRNNINNFNHHISESRQLQSNLNSFIDSQGDIKSLLKSIEVKINEVNSAYTDVDLDTISNRLGGLVDKITTQSLKVKEINDLVKNINMISGKEIDMVKNNLSKLNSTFNDNIVYIKKTTLGLTNYLKEEFLEEISQLRQELEALQKDKEAISNNLLEIKKLINDKIVPTTHENQKNTYEMYSSLKEENGILKKQLYEIINQNKEIIAFAKEIQEENKSYKEIFNEIFSEWSKNNIRSFALKSK</sequence>
<evidence type="ECO:0000313" key="3">
    <source>
        <dbReference type="Proteomes" id="UP000768462"/>
    </source>
</evidence>
<protein>
    <submittedName>
        <fullName evidence="2">Uncharacterized protein</fullName>
    </submittedName>
</protein>
<evidence type="ECO:0000256" key="1">
    <source>
        <dbReference type="SAM" id="Coils"/>
    </source>
</evidence>
<reference evidence="2" key="1">
    <citation type="submission" date="2019-04" db="EMBL/GenBank/DDBJ databases">
        <title>Evolution of Biomass-Degrading Anaerobic Consortia Revealed by Metagenomics.</title>
        <authorList>
            <person name="Peng X."/>
        </authorList>
    </citation>
    <scope>NUCLEOTIDE SEQUENCE</scope>
    <source>
        <strain evidence="2">SIG254</strain>
    </source>
</reference>
<dbReference type="EMBL" id="SVCM01000107">
    <property type="protein sequence ID" value="MBE6060398.1"/>
    <property type="molecule type" value="Genomic_DNA"/>
</dbReference>
<evidence type="ECO:0000313" key="2">
    <source>
        <dbReference type="EMBL" id="MBE6060398.1"/>
    </source>
</evidence>
<keyword evidence="1" id="KW-0175">Coiled coil</keyword>